<evidence type="ECO:0000313" key="1">
    <source>
        <dbReference type="EMBL" id="CBX26925.1"/>
    </source>
</evidence>
<accession>E1Y8N1</accession>
<reference evidence="1" key="1">
    <citation type="journal article" date="2011" name="Environ. Microbiol.">
        <title>Genomic insights into the metabolic potential of the polycyclic aromatic hydrocarbon degrading sulfate-reducing Deltaproteobacterium N47.</title>
        <authorList>
            <person name="Bergmann F."/>
            <person name="Selesi D."/>
            <person name="Weinmaier T."/>
            <person name="Tischler P."/>
            <person name="Rattei T."/>
            <person name="Meckenstock R.U."/>
        </authorList>
    </citation>
    <scope>NUCLEOTIDE SEQUENCE</scope>
</reference>
<protein>
    <submittedName>
        <fullName evidence="1">Uncharacterized protein</fullName>
    </submittedName>
</protein>
<name>E1Y8N1_9BACT</name>
<dbReference type="AlphaFoldDB" id="E1Y8N1"/>
<dbReference type="EMBL" id="FR695864">
    <property type="protein sequence ID" value="CBX26925.1"/>
    <property type="molecule type" value="Genomic_DNA"/>
</dbReference>
<gene>
    <name evidence="1" type="ORF">N47_A09540</name>
</gene>
<organism evidence="1">
    <name type="scientific">uncultured Desulfobacterium sp</name>
    <dbReference type="NCBI Taxonomy" id="201089"/>
    <lineage>
        <taxon>Bacteria</taxon>
        <taxon>Pseudomonadati</taxon>
        <taxon>Thermodesulfobacteriota</taxon>
        <taxon>Desulfobacteria</taxon>
        <taxon>Desulfobacterales</taxon>
        <taxon>Desulfobacteriaceae</taxon>
        <taxon>Desulfobacterium</taxon>
        <taxon>environmental samples</taxon>
    </lineage>
</organism>
<proteinExistence type="predicted"/>
<sequence>MVCHFIFVYVFPVHNAKISFSPCKINLIVVSTQVKPMFLKA</sequence>